<sequence length="381" mass="43051">MLATNYRVFVTGLICGLIALVGLFPSSVIATENQTNPTSYDTLINELDDDLALKNDASFHLHAYLTGTSTFSLKDYVMSLVPLFFSEVKNTVTILYRIMIYLILSMFVSDFFYSHLSTMAQSVISFTLKLLLIKECLTIFHLIENVLSTTVETMYGFIIVLLSSVSGLSLILQPLSMMQSLKPLQLLLLPLSFQIFKQIIMPLIHFQCLMALLGELFELLPLQPLAKKMGDWLHFGLSLLLKIYFSFLMLSSSFRFFQTRLSLMQEKHLFSQLYTLTGHWFQETAEMSFLTLGVLRDALGVYGVIALALVVMTPLIKMTAVYIVLTVFEAMIQTLSQSTLVAHVTVLNRTILISIRALVVFGFLFIGNILVVIIFAQFFQQ</sequence>
<feature type="transmembrane region" description="Helical" evidence="1">
    <location>
        <begin position="232"/>
        <end position="257"/>
    </location>
</feature>
<feature type="transmembrane region" description="Helical" evidence="1">
    <location>
        <begin position="94"/>
        <end position="114"/>
    </location>
</feature>
<reference evidence="2 5" key="2">
    <citation type="submission" date="2019-07" db="EMBL/GenBank/DDBJ databases">
        <title>Whole genome shotgun sequence of Halolactibacillus miurensis NBRC 100873.</title>
        <authorList>
            <person name="Hosoyama A."/>
            <person name="Uohara A."/>
            <person name="Ohji S."/>
            <person name="Ichikawa N."/>
        </authorList>
    </citation>
    <scope>NUCLEOTIDE SEQUENCE [LARGE SCALE GENOMIC DNA]</scope>
    <source>
        <strain evidence="2 5">NBRC 100873</strain>
    </source>
</reference>
<name>A0A1I6PSL0_9BACI</name>
<evidence type="ECO:0000313" key="3">
    <source>
        <dbReference type="EMBL" id="SFS43181.1"/>
    </source>
</evidence>
<dbReference type="EMBL" id="FPAI01000002">
    <property type="protein sequence ID" value="SFS43181.1"/>
    <property type="molecule type" value="Genomic_DNA"/>
</dbReference>
<feature type="transmembrane region" description="Helical" evidence="1">
    <location>
        <begin position="358"/>
        <end position="379"/>
    </location>
</feature>
<dbReference type="Proteomes" id="UP000321773">
    <property type="component" value="Unassembled WGS sequence"/>
</dbReference>
<dbReference type="EMBL" id="BJWJ01000012">
    <property type="protein sequence ID" value="GEM04423.1"/>
    <property type="molecule type" value="Genomic_DNA"/>
</dbReference>
<protein>
    <submittedName>
        <fullName evidence="3">Stage III sporulation protein AE (Spore_III_AE)</fullName>
    </submittedName>
</protein>
<dbReference type="STRING" id="306541.SAMN05421668_102177"/>
<organism evidence="3 4">
    <name type="scientific">Halolactibacillus miurensis</name>
    <dbReference type="NCBI Taxonomy" id="306541"/>
    <lineage>
        <taxon>Bacteria</taxon>
        <taxon>Bacillati</taxon>
        <taxon>Bacillota</taxon>
        <taxon>Bacilli</taxon>
        <taxon>Bacillales</taxon>
        <taxon>Bacillaceae</taxon>
        <taxon>Halolactibacillus</taxon>
    </lineage>
</organism>
<dbReference type="InterPro" id="IPR014194">
    <property type="entry name" value="Spore_III_AE"/>
</dbReference>
<feature type="transmembrane region" description="Helical" evidence="1">
    <location>
        <begin position="155"/>
        <end position="175"/>
    </location>
</feature>
<keyword evidence="1" id="KW-1133">Transmembrane helix</keyword>
<accession>A0A1I6PSL0</accession>
<keyword evidence="5" id="KW-1185">Reference proteome</keyword>
<evidence type="ECO:0000313" key="4">
    <source>
        <dbReference type="Proteomes" id="UP000199139"/>
    </source>
</evidence>
<dbReference type="Pfam" id="PF09546">
    <property type="entry name" value="Spore_III_AE"/>
    <property type="match status" value="1"/>
</dbReference>
<dbReference type="AlphaFoldDB" id="A0A1I6PSL0"/>
<proteinExistence type="predicted"/>
<evidence type="ECO:0000256" key="1">
    <source>
        <dbReference type="SAM" id="Phobius"/>
    </source>
</evidence>
<dbReference type="RefSeq" id="WP_062319192.1">
    <property type="nucleotide sequence ID" value="NZ_BJWJ01000012.1"/>
</dbReference>
<feature type="transmembrane region" description="Helical" evidence="1">
    <location>
        <begin position="299"/>
        <end position="316"/>
    </location>
</feature>
<feature type="transmembrane region" description="Helical" evidence="1">
    <location>
        <begin position="187"/>
        <end position="212"/>
    </location>
</feature>
<evidence type="ECO:0000313" key="5">
    <source>
        <dbReference type="Proteomes" id="UP000321773"/>
    </source>
</evidence>
<dbReference type="Proteomes" id="UP000199139">
    <property type="component" value="Unassembled WGS sequence"/>
</dbReference>
<keyword evidence="1" id="KW-0812">Transmembrane</keyword>
<reference evidence="3 4" key="1">
    <citation type="submission" date="2016-10" db="EMBL/GenBank/DDBJ databases">
        <authorList>
            <person name="de Groot N.N."/>
        </authorList>
    </citation>
    <scope>NUCLEOTIDE SEQUENCE [LARGE SCALE GENOMIC DNA]</scope>
    <source>
        <strain evidence="3 4">DSM 17074</strain>
    </source>
</reference>
<evidence type="ECO:0000313" key="2">
    <source>
        <dbReference type="EMBL" id="GEM04423.1"/>
    </source>
</evidence>
<gene>
    <name evidence="2" type="ORF">HMI01_14110</name>
    <name evidence="3" type="ORF">SAMN05421668_102177</name>
</gene>
<dbReference type="OrthoDB" id="10002079at2"/>
<keyword evidence="1" id="KW-0472">Membrane</keyword>